<dbReference type="KEGG" id="vfl:AL536_04615"/>
<evidence type="ECO:0000313" key="4">
    <source>
        <dbReference type="Proteomes" id="UP000254626"/>
    </source>
</evidence>
<reference evidence="3" key="1">
    <citation type="submission" date="2015-12" db="EMBL/GenBank/DDBJ databases">
        <title>FDA dAtabase for Regulatory Grade micrObial Sequences (FDA-ARGOS): Supporting development and validation of Infectious Disease Dx tests.</title>
        <authorList>
            <person name="Hoffmann M."/>
            <person name="Allard M."/>
            <person name="Evans P."/>
            <person name="Brown E."/>
            <person name="Tallon L.J."/>
            <person name="Sadzewicz L."/>
            <person name="Sengamalay N."/>
            <person name="Ott S."/>
            <person name="Godinez A."/>
            <person name="Nagaraj S."/>
            <person name="Vyas G."/>
            <person name="Aluvathingal J."/>
            <person name="Nadendla S."/>
            <person name="Geyer C."/>
            <person name="Sichtig H."/>
        </authorList>
    </citation>
    <scope>NUCLEOTIDE SEQUENCE [LARGE SCALE GENOMIC DNA]</scope>
    <source>
        <strain evidence="3">ATCC 33809</strain>
    </source>
</reference>
<dbReference type="Gene3D" id="3.90.1140.10">
    <property type="entry name" value="Cyclic phosphodiesterase"/>
    <property type="match status" value="1"/>
</dbReference>
<dbReference type="EMBL" id="UHIP01000002">
    <property type="protein sequence ID" value="SUQ27643.1"/>
    <property type="molecule type" value="Genomic_DNA"/>
</dbReference>
<name>A0AAX2LWL6_VIBFL</name>
<evidence type="ECO:0008006" key="5">
    <source>
        <dbReference type="Google" id="ProtNLM"/>
    </source>
</evidence>
<dbReference type="AlphaFoldDB" id="A0AAX2LWL6"/>
<evidence type="ECO:0000313" key="2">
    <source>
        <dbReference type="EMBL" id="SUQ27643.1"/>
    </source>
</evidence>
<dbReference type="GeneID" id="29384021"/>
<dbReference type="InterPro" id="IPR009097">
    <property type="entry name" value="Cyclic_Pdiesterase"/>
</dbReference>
<evidence type="ECO:0000313" key="1">
    <source>
        <dbReference type="EMBL" id="AMF93384.1"/>
    </source>
</evidence>
<reference evidence="2 4" key="3">
    <citation type="submission" date="2018-06" db="EMBL/GenBank/DDBJ databases">
        <authorList>
            <consortium name="Pathogen Informatics"/>
            <person name="Doyle S."/>
        </authorList>
    </citation>
    <scope>NUCLEOTIDE SEQUENCE [LARGE SCALE GENOMIC DNA]</scope>
    <source>
        <strain evidence="2 4">NCTC11327</strain>
    </source>
</reference>
<evidence type="ECO:0000313" key="3">
    <source>
        <dbReference type="Proteomes" id="UP000057088"/>
    </source>
</evidence>
<dbReference type="Proteomes" id="UP000057088">
    <property type="component" value="Chromosome 1"/>
</dbReference>
<protein>
    <recommendedName>
        <fullName evidence="5">Mutarotase</fullName>
    </recommendedName>
</protein>
<dbReference type="EMBL" id="CP014034">
    <property type="protein sequence ID" value="AMF93384.1"/>
    <property type="molecule type" value="Genomic_DNA"/>
</dbReference>
<dbReference type="RefSeq" id="WP_061056085.1">
    <property type="nucleotide sequence ID" value="NZ_CABLBX010000010.1"/>
</dbReference>
<organism evidence="2 4">
    <name type="scientific">Vibrio fluvialis</name>
    <dbReference type="NCBI Taxonomy" id="676"/>
    <lineage>
        <taxon>Bacteria</taxon>
        <taxon>Pseudomonadati</taxon>
        <taxon>Pseudomonadota</taxon>
        <taxon>Gammaproteobacteria</taxon>
        <taxon>Vibrionales</taxon>
        <taxon>Vibrionaceae</taxon>
        <taxon>Vibrio</taxon>
    </lineage>
</organism>
<keyword evidence="3" id="KW-1185">Reference proteome</keyword>
<sequence>MIESIYQNMWDNFSEAVRDERYVQDPYLKDKADTRRGITALAYLQPNSPLVTANIDEFLHQVRKLEPEQYFYPQNELHLTLLSVISCEAGFQLSDIDIDHYADVFLQALSHVEPIEIEFRGVGASPECIVIQGYPIGHGLSQLRDQLRSGFKKSGLRTSVDSRYKLVTAHASAVRFRSPMNDAKALRKLCQQFRQHSFGRLNVSACELVFNNWYQQRAVTQLLAQCSLSYPVSVEK</sequence>
<dbReference type="Proteomes" id="UP000254626">
    <property type="component" value="Unassembled WGS sequence"/>
</dbReference>
<gene>
    <name evidence="1" type="ORF">AL536_04615</name>
    <name evidence="2" type="ORF">NCTC11327_04538</name>
</gene>
<reference evidence="1" key="2">
    <citation type="submission" date="2018-01" db="EMBL/GenBank/DDBJ databases">
        <title>FDA dAtabase for Regulatory Grade micrObial Sequences (FDA-ARGOS): Supporting development and validation of Infectious Disease Dx tests.</title>
        <authorList>
            <person name="Hoffmann M."/>
            <person name="Allard M."/>
            <person name="Evans P."/>
            <person name="Brown E."/>
            <person name="Tallon L."/>
            <person name="Sadzewicz L."/>
            <person name="Sengamalay N."/>
            <person name="Ott S."/>
            <person name="Godinez A."/>
            <person name="Nagaraj S."/>
            <person name="Vyas G."/>
            <person name="Aluvathingal J."/>
            <person name="Nadendla S."/>
            <person name="Geyer C."/>
            <person name="Sichtig H."/>
        </authorList>
    </citation>
    <scope>NUCLEOTIDE SEQUENCE</scope>
    <source>
        <strain evidence="1">ATCC 33809</strain>
    </source>
</reference>
<proteinExistence type="predicted"/>
<dbReference type="SUPFAM" id="SSF55144">
    <property type="entry name" value="LigT-like"/>
    <property type="match status" value="1"/>
</dbReference>
<accession>A0AAX2LWL6</accession>